<sequence>MRIVLICFFITNLVFSQKDVFDVARTGNVVELQQLIKENANCINEVSPSGYTPLILATYRGNTEVAKYLINEVKDIDFISTSGTALMAAVMKQNLELIKLFVSKKANLNIQDNNGTTALMLAITVQNTEIIKEILVAKPDLKIKDKNNKEALDYALNTNNQTIIKLFNYEK</sequence>
<gene>
    <name evidence="4" type="ORF">H8R27_01005</name>
</gene>
<dbReference type="Gene3D" id="1.25.40.20">
    <property type="entry name" value="Ankyrin repeat-containing domain"/>
    <property type="match status" value="1"/>
</dbReference>
<organism evidence="4 5">
    <name type="scientific">Flavobacterium bernardetii</name>
    <dbReference type="NCBI Taxonomy" id="2813823"/>
    <lineage>
        <taxon>Bacteria</taxon>
        <taxon>Pseudomonadati</taxon>
        <taxon>Bacteroidota</taxon>
        <taxon>Flavobacteriia</taxon>
        <taxon>Flavobacteriales</taxon>
        <taxon>Flavobacteriaceae</taxon>
        <taxon>Flavobacterium</taxon>
    </lineage>
</organism>
<dbReference type="PANTHER" id="PTHR24198:SF165">
    <property type="entry name" value="ANKYRIN REPEAT-CONTAINING PROTEIN-RELATED"/>
    <property type="match status" value="1"/>
</dbReference>
<dbReference type="Pfam" id="PF00023">
    <property type="entry name" value="Ank"/>
    <property type="match status" value="1"/>
</dbReference>
<dbReference type="PROSITE" id="PS50297">
    <property type="entry name" value="ANK_REP_REGION"/>
    <property type="match status" value="1"/>
</dbReference>
<protein>
    <submittedName>
        <fullName evidence="4">Ankyrin repeat domain-containing protein</fullName>
    </submittedName>
</protein>
<evidence type="ECO:0000256" key="3">
    <source>
        <dbReference type="PROSITE-ProRule" id="PRU00023"/>
    </source>
</evidence>
<proteinExistence type="predicted"/>
<dbReference type="InterPro" id="IPR036770">
    <property type="entry name" value="Ankyrin_rpt-contain_sf"/>
</dbReference>
<reference evidence="4 5" key="1">
    <citation type="submission" date="2020-08" db="EMBL/GenBank/DDBJ databases">
        <title>Description of novel Flavobacterium F-408 isolate.</title>
        <authorList>
            <person name="Saticioglu I.B."/>
            <person name="Duman M."/>
            <person name="Altun S."/>
        </authorList>
    </citation>
    <scope>NUCLEOTIDE SEQUENCE [LARGE SCALE GENOMIC DNA]</scope>
    <source>
        <strain evidence="4 5">F-408</strain>
    </source>
</reference>
<name>A0ABR7IUQ7_9FLAO</name>
<dbReference type="EMBL" id="JACRUN010000001">
    <property type="protein sequence ID" value="MBC5833453.1"/>
    <property type="molecule type" value="Genomic_DNA"/>
</dbReference>
<evidence type="ECO:0000256" key="1">
    <source>
        <dbReference type="ARBA" id="ARBA00022737"/>
    </source>
</evidence>
<comment type="caution">
    <text evidence="4">The sequence shown here is derived from an EMBL/GenBank/DDBJ whole genome shotgun (WGS) entry which is preliminary data.</text>
</comment>
<accession>A0ABR7IUQ7</accession>
<dbReference type="RefSeq" id="WP_166124705.1">
    <property type="nucleotide sequence ID" value="NZ_JAANOQ010000001.1"/>
</dbReference>
<dbReference type="Pfam" id="PF12796">
    <property type="entry name" value="Ank_2"/>
    <property type="match status" value="1"/>
</dbReference>
<dbReference type="SUPFAM" id="SSF48403">
    <property type="entry name" value="Ankyrin repeat"/>
    <property type="match status" value="1"/>
</dbReference>
<feature type="repeat" description="ANK" evidence="3">
    <location>
        <begin position="81"/>
        <end position="113"/>
    </location>
</feature>
<dbReference type="PROSITE" id="PS50088">
    <property type="entry name" value="ANK_REPEAT"/>
    <property type="match status" value="3"/>
</dbReference>
<dbReference type="Proteomes" id="UP000605990">
    <property type="component" value="Unassembled WGS sequence"/>
</dbReference>
<feature type="repeat" description="ANK" evidence="3">
    <location>
        <begin position="49"/>
        <end position="81"/>
    </location>
</feature>
<keyword evidence="1" id="KW-0677">Repeat</keyword>
<feature type="repeat" description="ANK" evidence="3">
    <location>
        <begin position="114"/>
        <end position="146"/>
    </location>
</feature>
<dbReference type="InterPro" id="IPR002110">
    <property type="entry name" value="Ankyrin_rpt"/>
</dbReference>
<keyword evidence="5" id="KW-1185">Reference proteome</keyword>
<evidence type="ECO:0000313" key="5">
    <source>
        <dbReference type="Proteomes" id="UP000605990"/>
    </source>
</evidence>
<dbReference type="SMART" id="SM00248">
    <property type="entry name" value="ANK"/>
    <property type="match status" value="3"/>
</dbReference>
<evidence type="ECO:0000256" key="2">
    <source>
        <dbReference type="ARBA" id="ARBA00023043"/>
    </source>
</evidence>
<keyword evidence="2 3" id="KW-0040">ANK repeat</keyword>
<dbReference type="PANTHER" id="PTHR24198">
    <property type="entry name" value="ANKYRIN REPEAT AND PROTEIN KINASE DOMAIN-CONTAINING PROTEIN"/>
    <property type="match status" value="1"/>
</dbReference>
<evidence type="ECO:0000313" key="4">
    <source>
        <dbReference type="EMBL" id="MBC5833453.1"/>
    </source>
</evidence>